<dbReference type="EMBL" id="UINC01035920">
    <property type="protein sequence ID" value="SVB29091.1"/>
    <property type="molecule type" value="Genomic_DNA"/>
</dbReference>
<sequence>MLVGDGAGNTWWSNNIDDVTTRACLFDDEYIFNKNGSFTNSFGEITEDHGKPETWLEGWQVGDDNFDGVIDWKDDHCGPIKAPHDGSNAATWSMDETAGTITLVGSGAYLGLSKVHNTAEDGLPASNTITYKYTLSADTNRLDLTISGFNADVPAAMWEYEFVRKGSDYTPPAKVEDIVVLPGAYVNAVTWVDVPGEEGETYSVYASRKAFAADSPAAALIGNADVDLVAGDVAEDGGQANHDLTIPLSDRWATYYYAVVCTDAVGNKSVVSSTEAPVNNRSRGIPVISLSPPASFAADGDLSEWEASGIQPFQMGVTVNSMGAPKVIGTVDDDADASVKLYLAADDTVLYMAADVTDNDFNVGEGNWWEQDALELFIGLYNKRGARSGGFTRGSAPHYKLVFRGDTTWKEMGTNASLGKSGDGNYFNTGVVGSPDAIIEFKVRFDALAAIDGDSVFKPVKGMKIPIEPVWHDNDGSGWEGNIVMSKTNEDNAWQTPATWSHTFVGKYDGAVLSTDDLVATTFSLKENYPNPFNPTTTIEYSIAIAGPTTLFVYDVLGREVIKLVDEYRPIGSHKIVWNASNVPSGIYFYRIQTASFSKTRKMVLMK</sequence>
<protein>
    <recommendedName>
        <fullName evidence="4">Secretion system C-terminal sorting domain-containing protein</fullName>
    </recommendedName>
</protein>
<reference evidence="3" key="1">
    <citation type="submission" date="2018-05" db="EMBL/GenBank/DDBJ databases">
        <authorList>
            <person name="Lanie J.A."/>
            <person name="Ng W.-L."/>
            <person name="Kazmierczak K.M."/>
            <person name="Andrzejewski T.M."/>
            <person name="Davidsen T.M."/>
            <person name="Wayne K.J."/>
            <person name="Tettelin H."/>
            <person name="Glass J.I."/>
            <person name="Rusch D."/>
            <person name="Podicherti R."/>
            <person name="Tsui H.-C.T."/>
            <person name="Winkler M.E."/>
        </authorList>
    </citation>
    <scope>NUCLEOTIDE SEQUENCE</scope>
</reference>
<evidence type="ECO:0008006" key="4">
    <source>
        <dbReference type="Google" id="ProtNLM"/>
    </source>
</evidence>
<dbReference type="AlphaFoldDB" id="A0A382CU69"/>
<proteinExistence type="predicted"/>
<dbReference type="SUPFAM" id="SSF49344">
    <property type="entry name" value="CBD9-like"/>
    <property type="match status" value="1"/>
</dbReference>
<gene>
    <name evidence="3" type="ORF">METZ01_LOCUS181945</name>
</gene>
<dbReference type="Pfam" id="PF18962">
    <property type="entry name" value="Por_Secre_tail"/>
    <property type="match status" value="1"/>
</dbReference>
<dbReference type="Pfam" id="PF06452">
    <property type="entry name" value="CBM9_1"/>
    <property type="match status" value="1"/>
</dbReference>
<evidence type="ECO:0000313" key="3">
    <source>
        <dbReference type="EMBL" id="SVB29091.1"/>
    </source>
</evidence>
<name>A0A382CU69_9ZZZZ</name>
<dbReference type="GO" id="GO:0016052">
    <property type="term" value="P:carbohydrate catabolic process"/>
    <property type="evidence" value="ECO:0007669"/>
    <property type="project" value="InterPro"/>
</dbReference>
<dbReference type="Gene3D" id="2.60.40.1190">
    <property type="match status" value="1"/>
</dbReference>
<dbReference type="GO" id="GO:0030246">
    <property type="term" value="F:carbohydrate binding"/>
    <property type="evidence" value="ECO:0007669"/>
    <property type="project" value="InterPro"/>
</dbReference>
<organism evidence="3">
    <name type="scientific">marine metagenome</name>
    <dbReference type="NCBI Taxonomy" id="408172"/>
    <lineage>
        <taxon>unclassified sequences</taxon>
        <taxon>metagenomes</taxon>
        <taxon>ecological metagenomes</taxon>
    </lineage>
</organism>
<feature type="domain" description="Carbohydrate-binding" evidence="1">
    <location>
        <begin position="324"/>
        <end position="500"/>
    </location>
</feature>
<dbReference type="NCBIfam" id="TIGR04183">
    <property type="entry name" value="Por_Secre_tail"/>
    <property type="match status" value="1"/>
</dbReference>
<dbReference type="InterPro" id="IPR010502">
    <property type="entry name" value="Carb-bd_dom_fam9"/>
</dbReference>
<dbReference type="InterPro" id="IPR026444">
    <property type="entry name" value="Secre_tail"/>
</dbReference>
<evidence type="ECO:0000259" key="2">
    <source>
        <dbReference type="Pfam" id="PF18962"/>
    </source>
</evidence>
<dbReference type="Gene3D" id="2.60.40.4070">
    <property type="match status" value="1"/>
</dbReference>
<dbReference type="GO" id="GO:0004553">
    <property type="term" value="F:hydrolase activity, hydrolyzing O-glycosyl compounds"/>
    <property type="evidence" value="ECO:0007669"/>
    <property type="project" value="InterPro"/>
</dbReference>
<accession>A0A382CU69</accession>
<feature type="domain" description="Secretion system C-terminal sorting" evidence="2">
    <location>
        <begin position="529"/>
        <end position="604"/>
    </location>
</feature>
<evidence type="ECO:0000259" key="1">
    <source>
        <dbReference type="Pfam" id="PF06452"/>
    </source>
</evidence>